<dbReference type="Proteomes" id="UP000035642">
    <property type="component" value="Unassembled WGS sequence"/>
</dbReference>
<proteinExistence type="predicted"/>
<dbReference type="AlphaFoldDB" id="A0A0K0D1F5"/>
<name>A0A0K0D1F5_ANGCA</name>
<keyword evidence="1" id="KW-0732">Signal</keyword>
<evidence type="ECO:0000256" key="1">
    <source>
        <dbReference type="SAM" id="SignalP"/>
    </source>
</evidence>
<dbReference type="WBParaSite" id="ACAC_0000390001-mRNA-1">
    <property type="protein sequence ID" value="ACAC_0000390001-mRNA-1"/>
    <property type="gene ID" value="ACAC_0000390001"/>
</dbReference>
<feature type="chain" id="PRO_5005326350" evidence="1">
    <location>
        <begin position="19"/>
        <end position="150"/>
    </location>
</feature>
<reference evidence="3" key="2">
    <citation type="submission" date="2017-02" db="UniProtKB">
        <authorList>
            <consortium name="WormBaseParasite"/>
        </authorList>
    </citation>
    <scope>IDENTIFICATION</scope>
</reference>
<accession>A0A0K0D1F5</accession>
<feature type="signal peptide" evidence="1">
    <location>
        <begin position="1"/>
        <end position="18"/>
    </location>
</feature>
<evidence type="ECO:0000313" key="3">
    <source>
        <dbReference type="WBParaSite" id="ACAC_0000390001-mRNA-1"/>
    </source>
</evidence>
<keyword evidence="2" id="KW-1185">Reference proteome</keyword>
<sequence length="150" mass="16709">MLWAQSCLVLVLIGYSFAANAFYKAKVGDRVVLDLGPRVYTWQRVRSNETKEVMTRCLIVDTRAICHGFLKIQCECSAISSNIVFQDGQPAIPPSNAQIDEKGRLIINPVVVTDSGSYLGAENIPSIKFANFENFVARAFPLHVFLQVKE</sequence>
<evidence type="ECO:0000313" key="2">
    <source>
        <dbReference type="Proteomes" id="UP000035642"/>
    </source>
</evidence>
<protein>
    <submittedName>
        <fullName evidence="3">Peptidase A1 domain-containing protein</fullName>
    </submittedName>
</protein>
<organism evidence="2 3">
    <name type="scientific">Angiostrongylus cantonensis</name>
    <name type="common">Rat lungworm</name>
    <dbReference type="NCBI Taxonomy" id="6313"/>
    <lineage>
        <taxon>Eukaryota</taxon>
        <taxon>Metazoa</taxon>
        <taxon>Ecdysozoa</taxon>
        <taxon>Nematoda</taxon>
        <taxon>Chromadorea</taxon>
        <taxon>Rhabditida</taxon>
        <taxon>Rhabditina</taxon>
        <taxon>Rhabditomorpha</taxon>
        <taxon>Strongyloidea</taxon>
        <taxon>Metastrongylidae</taxon>
        <taxon>Angiostrongylus</taxon>
    </lineage>
</organism>
<reference evidence="2" key="1">
    <citation type="submission" date="2012-09" db="EMBL/GenBank/DDBJ databases">
        <authorList>
            <person name="Martin A.A."/>
        </authorList>
    </citation>
    <scope>NUCLEOTIDE SEQUENCE</scope>
</reference>